<proteinExistence type="predicted"/>
<keyword evidence="2" id="KW-1185">Reference proteome</keyword>
<gene>
    <name evidence="1" type="ORF">GCM10010302_40660</name>
</gene>
<name>A0ABN0VG93_9ACTN</name>
<evidence type="ECO:0000313" key="1">
    <source>
        <dbReference type="EMBL" id="GAA0297880.1"/>
    </source>
</evidence>
<protein>
    <submittedName>
        <fullName evidence="1">Uncharacterized protein</fullName>
    </submittedName>
</protein>
<accession>A0ABN0VG93</accession>
<evidence type="ECO:0000313" key="2">
    <source>
        <dbReference type="Proteomes" id="UP001501867"/>
    </source>
</evidence>
<comment type="caution">
    <text evidence="1">The sequence shown here is derived from an EMBL/GenBank/DDBJ whole genome shotgun (WGS) entry which is preliminary data.</text>
</comment>
<dbReference type="EMBL" id="BAAABV010000018">
    <property type="protein sequence ID" value="GAA0297880.1"/>
    <property type="molecule type" value="Genomic_DNA"/>
</dbReference>
<sequence length="79" mass="8736">MPDLVSVSRQGSRLRVTLRWTGARCPRAVVSSPRARMPDISHHPPAARPATRHLMAFRLARLGRRERAGAGVETELTAI</sequence>
<organism evidence="1 2">
    <name type="scientific">Streptomyces polychromogenes</name>
    <dbReference type="NCBI Taxonomy" id="67342"/>
    <lineage>
        <taxon>Bacteria</taxon>
        <taxon>Bacillati</taxon>
        <taxon>Actinomycetota</taxon>
        <taxon>Actinomycetes</taxon>
        <taxon>Kitasatosporales</taxon>
        <taxon>Streptomycetaceae</taxon>
        <taxon>Streptomyces</taxon>
    </lineage>
</organism>
<dbReference type="Proteomes" id="UP001501867">
    <property type="component" value="Unassembled WGS sequence"/>
</dbReference>
<reference evidence="1 2" key="1">
    <citation type="journal article" date="2019" name="Int. J. Syst. Evol. Microbiol.">
        <title>The Global Catalogue of Microorganisms (GCM) 10K type strain sequencing project: providing services to taxonomists for standard genome sequencing and annotation.</title>
        <authorList>
            <consortium name="The Broad Institute Genomics Platform"/>
            <consortium name="The Broad Institute Genome Sequencing Center for Infectious Disease"/>
            <person name="Wu L."/>
            <person name="Ma J."/>
        </authorList>
    </citation>
    <scope>NUCLEOTIDE SEQUENCE [LARGE SCALE GENOMIC DNA]</scope>
    <source>
        <strain evidence="1 2">JCM 4505</strain>
    </source>
</reference>